<comment type="caution">
    <text evidence="1">The sequence shown here is derived from an EMBL/GenBank/DDBJ whole genome shotgun (WGS) entry which is preliminary data.</text>
</comment>
<dbReference type="PATRIC" id="fig|69279.3.peg.1588"/>
<dbReference type="HOGENOM" id="CLU_205895_0_0_5"/>
<dbReference type="eggNOG" id="ENOG5032E9I">
    <property type="taxonomic scope" value="Bacteria"/>
</dbReference>
<protein>
    <submittedName>
        <fullName evidence="1">Uncharacterized protein</fullName>
    </submittedName>
</protein>
<dbReference type="AlphaFoldDB" id="A0A011TYH2"/>
<name>A0A011TYH2_9HYPH</name>
<proteinExistence type="predicted"/>
<organism evidence="1 2">
    <name type="scientific">Aquamicrobium defluvii</name>
    <dbReference type="NCBI Taxonomy" id="69279"/>
    <lineage>
        <taxon>Bacteria</taxon>
        <taxon>Pseudomonadati</taxon>
        <taxon>Pseudomonadota</taxon>
        <taxon>Alphaproteobacteria</taxon>
        <taxon>Hyphomicrobiales</taxon>
        <taxon>Phyllobacteriaceae</taxon>
        <taxon>Aquamicrobium</taxon>
    </lineage>
</organism>
<sequence>MIRDLSAARVHLERAYYYLGGNDETCGKAREALDLLIEMVATAEHARSAGEIIQFPRQSRS</sequence>
<reference evidence="1 2" key="1">
    <citation type="submission" date="2014-02" db="EMBL/GenBank/DDBJ databases">
        <title>Aquamicrobium defluvii Genome sequencing.</title>
        <authorList>
            <person name="Wang X."/>
        </authorList>
    </citation>
    <scope>NUCLEOTIDE SEQUENCE [LARGE SCALE GENOMIC DNA]</scope>
    <source>
        <strain evidence="1 2">W13Z1</strain>
    </source>
</reference>
<gene>
    <name evidence="1" type="ORF">BG36_23325</name>
</gene>
<evidence type="ECO:0000313" key="1">
    <source>
        <dbReference type="EMBL" id="EXL09207.1"/>
    </source>
</evidence>
<dbReference type="Proteomes" id="UP000019849">
    <property type="component" value="Unassembled WGS sequence"/>
</dbReference>
<dbReference type="EMBL" id="JENY01000008">
    <property type="protein sequence ID" value="EXL09207.1"/>
    <property type="molecule type" value="Genomic_DNA"/>
</dbReference>
<evidence type="ECO:0000313" key="2">
    <source>
        <dbReference type="Proteomes" id="UP000019849"/>
    </source>
</evidence>
<accession>A0A011TYH2</accession>